<dbReference type="PANTHER" id="PTHR33777:SF1">
    <property type="entry name" value="UPF0045 PROTEIN ECM15"/>
    <property type="match status" value="1"/>
</dbReference>
<comment type="similarity">
    <text evidence="1">Belongs to the UPF0045 family.</text>
</comment>
<sequence length="103" mass="11537">MAIVEVKVLPVGTQDPSISSYIRECYLVAEQNDAVDIVVTPTSTILEGDLETLLPIVESMHESPFSRGIARVVTTITIDERRDKEEDMDDMVNAVYEPMEIHD</sequence>
<organism evidence="3 4">
    <name type="scientific">Sulfobacillus benefaciens</name>
    <dbReference type="NCBI Taxonomy" id="453960"/>
    <lineage>
        <taxon>Bacteria</taxon>
        <taxon>Bacillati</taxon>
        <taxon>Bacillota</taxon>
        <taxon>Clostridia</taxon>
        <taxon>Eubacteriales</taxon>
        <taxon>Clostridiales Family XVII. Incertae Sedis</taxon>
        <taxon>Sulfobacillus</taxon>
    </lineage>
</organism>
<proteinExistence type="inferred from homology"/>
<evidence type="ECO:0000313" key="4">
    <source>
        <dbReference type="Proteomes" id="UP000242972"/>
    </source>
</evidence>
<reference evidence="3 4" key="1">
    <citation type="journal article" date="2014" name="BMC Genomics">
        <title>Comparison of environmental and isolate Sulfobacillus genomes reveals diverse carbon, sulfur, nitrogen, and hydrogen metabolisms.</title>
        <authorList>
            <person name="Justice N.B."/>
            <person name="Norman A."/>
            <person name="Brown C.T."/>
            <person name="Singh A."/>
            <person name="Thomas B.C."/>
            <person name="Banfield J.F."/>
        </authorList>
    </citation>
    <scope>NUCLEOTIDE SEQUENCE [LARGE SCALE GENOMIC DNA]</scope>
    <source>
        <strain evidence="3">AMDSBA4</strain>
    </source>
</reference>
<dbReference type="InterPro" id="IPR029756">
    <property type="entry name" value="MTH1187/YkoF-like"/>
</dbReference>
<dbReference type="GO" id="GO:0005829">
    <property type="term" value="C:cytosol"/>
    <property type="evidence" value="ECO:0007669"/>
    <property type="project" value="TreeGrafter"/>
</dbReference>
<dbReference type="Proteomes" id="UP000242972">
    <property type="component" value="Unassembled WGS sequence"/>
</dbReference>
<dbReference type="AlphaFoldDB" id="A0A2T2XGX5"/>
<dbReference type="NCBIfam" id="TIGR00106">
    <property type="entry name" value="MTH1187 family thiamine-binding protein"/>
    <property type="match status" value="1"/>
</dbReference>
<feature type="domain" description="Thiamine-binding protein" evidence="2">
    <location>
        <begin position="4"/>
        <end position="95"/>
    </location>
</feature>
<dbReference type="InterPro" id="IPR051614">
    <property type="entry name" value="UPF0045_domain"/>
</dbReference>
<dbReference type="EMBL" id="PXYW01000017">
    <property type="protein sequence ID" value="PSR33692.1"/>
    <property type="molecule type" value="Genomic_DNA"/>
</dbReference>
<dbReference type="InterPro" id="IPR002767">
    <property type="entry name" value="Thiamine_BP"/>
</dbReference>
<dbReference type="PANTHER" id="PTHR33777">
    <property type="entry name" value="UPF0045 PROTEIN ECM15"/>
    <property type="match status" value="1"/>
</dbReference>
<gene>
    <name evidence="3" type="ORF">C7B46_08790</name>
</gene>
<evidence type="ECO:0000256" key="1">
    <source>
        <dbReference type="ARBA" id="ARBA00010272"/>
    </source>
</evidence>
<comment type="caution">
    <text evidence="3">The sequence shown here is derived from an EMBL/GenBank/DDBJ whole genome shotgun (WGS) entry which is preliminary data.</text>
</comment>
<protein>
    <recommendedName>
        <fullName evidence="2">Thiamine-binding protein domain-containing protein</fullName>
    </recommendedName>
</protein>
<evidence type="ECO:0000259" key="2">
    <source>
        <dbReference type="Pfam" id="PF01910"/>
    </source>
</evidence>
<dbReference type="Gene3D" id="3.30.70.930">
    <property type="match status" value="1"/>
</dbReference>
<evidence type="ECO:0000313" key="3">
    <source>
        <dbReference type="EMBL" id="PSR33692.1"/>
    </source>
</evidence>
<accession>A0A2T2XGX5</accession>
<dbReference type="SUPFAM" id="SSF89957">
    <property type="entry name" value="MTH1187/YkoF-like"/>
    <property type="match status" value="1"/>
</dbReference>
<name>A0A2T2XGX5_9FIRM</name>
<dbReference type="Pfam" id="PF01910">
    <property type="entry name" value="Thiamine_BP"/>
    <property type="match status" value="1"/>
</dbReference>